<feature type="region of interest" description="Disordered" evidence="1">
    <location>
        <begin position="86"/>
        <end position="130"/>
    </location>
</feature>
<feature type="compositionally biased region" description="Basic and acidic residues" evidence="1">
    <location>
        <begin position="267"/>
        <end position="276"/>
    </location>
</feature>
<sequence length="355" mass="39103">MSDEPSSTDIVFPTKPLALEIPVKEPESSVPSSLESSQTSSPTGILDSSGTSSNTTMNGGNSASCTSLPIRTQALNVKFAPLPELAPRKRRSTAPLGMAARTQLVRRRRNNHQYYDPDPGPQYGGNNNPQWTAEELAQARMRQVADAMEKERERTEARYSAENDEDPFMVFGRLVKGASKQIWRKVAKKDRNQQEGDKEKDKSSEEDKENENASNGLQSDNPFSNQTEPSEAHKPEDQNGPPRLPSPPRDTDPQFNTLLEPSSGPSPEHKEPRKTFWGDGPQSDFLREVGQTETIVEGKPKYHIERPEEDEPTGPKEAVSSDAGQAPYDPATPPNDGSLSPAEQTTLHTSEARKS</sequence>
<organism evidence="2 3">
    <name type="scientific">Coprinopsis marcescibilis</name>
    <name type="common">Agaric fungus</name>
    <name type="synonym">Psathyrella marcescibilis</name>
    <dbReference type="NCBI Taxonomy" id="230819"/>
    <lineage>
        <taxon>Eukaryota</taxon>
        <taxon>Fungi</taxon>
        <taxon>Dikarya</taxon>
        <taxon>Basidiomycota</taxon>
        <taxon>Agaricomycotina</taxon>
        <taxon>Agaricomycetes</taxon>
        <taxon>Agaricomycetidae</taxon>
        <taxon>Agaricales</taxon>
        <taxon>Agaricineae</taxon>
        <taxon>Psathyrellaceae</taxon>
        <taxon>Coprinopsis</taxon>
    </lineage>
</organism>
<feature type="region of interest" description="Disordered" evidence="1">
    <location>
        <begin position="1"/>
        <end position="66"/>
    </location>
</feature>
<dbReference type="AlphaFoldDB" id="A0A5C3LE94"/>
<feature type="compositionally biased region" description="Low complexity" evidence="1">
    <location>
        <begin position="28"/>
        <end position="64"/>
    </location>
</feature>
<gene>
    <name evidence="2" type="ORF">FA15DRAFT_699799</name>
</gene>
<dbReference type="OrthoDB" id="3265817at2759"/>
<proteinExistence type="predicted"/>
<feature type="compositionally biased region" description="Polar residues" evidence="1">
    <location>
        <begin position="253"/>
        <end position="265"/>
    </location>
</feature>
<name>A0A5C3LE94_COPMA</name>
<evidence type="ECO:0000256" key="1">
    <source>
        <dbReference type="SAM" id="MobiDB-lite"/>
    </source>
</evidence>
<evidence type="ECO:0000313" key="3">
    <source>
        <dbReference type="Proteomes" id="UP000307440"/>
    </source>
</evidence>
<feature type="compositionally biased region" description="Polar residues" evidence="1">
    <location>
        <begin position="216"/>
        <end position="229"/>
    </location>
</feature>
<feature type="compositionally biased region" description="Basic and acidic residues" evidence="1">
    <location>
        <begin position="189"/>
        <end position="205"/>
    </location>
</feature>
<dbReference type="EMBL" id="ML210147">
    <property type="protein sequence ID" value="TFK30256.1"/>
    <property type="molecule type" value="Genomic_DNA"/>
</dbReference>
<feature type="compositionally biased region" description="Polar residues" evidence="1">
    <location>
        <begin position="335"/>
        <end position="349"/>
    </location>
</feature>
<evidence type="ECO:0000313" key="2">
    <source>
        <dbReference type="EMBL" id="TFK30256.1"/>
    </source>
</evidence>
<protein>
    <submittedName>
        <fullName evidence="2">Uncharacterized protein</fullName>
    </submittedName>
</protein>
<feature type="compositionally biased region" description="Basic and acidic residues" evidence="1">
    <location>
        <begin position="147"/>
        <end position="161"/>
    </location>
</feature>
<accession>A0A5C3LE94</accession>
<keyword evidence="3" id="KW-1185">Reference proteome</keyword>
<reference evidence="2 3" key="1">
    <citation type="journal article" date="2019" name="Nat. Ecol. Evol.">
        <title>Megaphylogeny resolves global patterns of mushroom evolution.</title>
        <authorList>
            <person name="Varga T."/>
            <person name="Krizsan K."/>
            <person name="Foldi C."/>
            <person name="Dima B."/>
            <person name="Sanchez-Garcia M."/>
            <person name="Sanchez-Ramirez S."/>
            <person name="Szollosi G.J."/>
            <person name="Szarkandi J.G."/>
            <person name="Papp V."/>
            <person name="Albert L."/>
            <person name="Andreopoulos W."/>
            <person name="Angelini C."/>
            <person name="Antonin V."/>
            <person name="Barry K.W."/>
            <person name="Bougher N.L."/>
            <person name="Buchanan P."/>
            <person name="Buyck B."/>
            <person name="Bense V."/>
            <person name="Catcheside P."/>
            <person name="Chovatia M."/>
            <person name="Cooper J."/>
            <person name="Damon W."/>
            <person name="Desjardin D."/>
            <person name="Finy P."/>
            <person name="Geml J."/>
            <person name="Haridas S."/>
            <person name="Hughes K."/>
            <person name="Justo A."/>
            <person name="Karasinski D."/>
            <person name="Kautmanova I."/>
            <person name="Kiss B."/>
            <person name="Kocsube S."/>
            <person name="Kotiranta H."/>
            <person name="LaButti K.M."/>
            <person name="Lechner B.E."/>
            <person name="Liimatainen K."/>
            <person name="Lipzen A."/>
            <person name="Lukacs Z."/>
            <person name="Mihaltcheva S."/>
            <person name="Morgado L.N."/>
            <person name="Niskanen T."/>
            <person name="Noordeloos M.E."/>
            <person name="Ohm R.A."/>
            <person name="Ortiz-Santana B."/>
            <person name="Ovrebo C."/>
            <person name="Racz N."/>
            <person name="Riley R."/>
            <person name="Savchenko A."/>
            <person name="Shiryaev A."/>
            <person name="Soop K."/>
            <person name="Spirin V."/>
            <person name="Szebenyi C."/>
            <person name="Tomsovsky M."/>
            <person name="Tulloss R.E."/>
            <person name="Uehling J."/>
            <person name="Grigoriev I.V."/>
            <person name="Vagvolgyi C."/>
            <person name="Papp T."/>
            <person name="Martin F.M."/>
            <person name="Miettinen O."/>
            <person name="Hibbett D.S."/>
            <person name="Nagy L.G."/>
        </authorList>
    </citation>
    <scope>NUCLEOTIDE SEQUENCE [LARGE SCALE GENOMIC DNA]</scope>
    <source>
        <strain evidence="2 3">CBS 121175</strain>
    </source>
</reference>
<dbReference type="Proteomes" id="UP000307440">
    <property type="component" value="Unassembled WGS sequence"/>
</dbReference>
<feature type="compositionally biased region" description="Basic and acidic residues" evidence="1">
    <location>
        <begin position="296"/>
        <end position="306"/>
    </location>
</feature>
<feature type="region of interest" description="Disordered" evidence="1">
    <location>
        <begin position="143"/>
        <end position="169"/>
    </location>
</feature>
<feature type="region of interest" description="Disordered" evidence="1">
    <location>
        <begin position="182"/>
        <end position="355"/>
    </location>
</feature>